<dbReference type="AlphaFoldDB" id="A0A1Q2KZC1"/>
<keyword evidence="1" id="KW-0067">ATP-binding</keyword>
<dbReference type="Gene3D" id="3.40.50.20">
    <property type="match status" value="1"/>
</dbReference>
<accession>A0A1Q2KZC1</accession>
<gene>
    <name evidence="3" type="ORF">B0X71_11005</name>
</gene>
<reference evidence="3 4" key="1">
    <citation type="submission" date="2017-02" db="EMBL/GenBank/DDBJ databases">
        <title>The complete genomic sequence of a novel cold adapted crude oil-degrading bacterium Planococcus qaidamina Y42.</title>
        <authorList>
            <person name="Yang R."/>
        </authorList>
    </citation>
    <scope>NUCLEOTIDE SEQUENCE [LARGE SCALE GENOMIC DNA]</scope>
    <source>
        <strain evidence="3 4">Y42</strain>
    </source>
</reference>
<evidence type="ECO:0000313" key="4">
    <source>
        <dbReference type="Proteomes" id="UP000188184"/>
    </source>
</evidence>
<dbReference type="InterPro" id="IPR048764">
    <property type="entry name" value="PylC_N"/>
</dbReference>
<dbReference type="OrthoDB" id="9803907at2"/>
<dbReference type="Gene3D" id="3.30.470.20">
    <property type="entry name" value="ATP-grasp fold, B domain"/>
    <property type="match status" value="1"/>
</dbReference>
<dbReference type="GO" id="GO:0005524">
    <property type="term" value="F:ATP binding"/>
    <property type="evidence" value="ECO:0007669"/>
    <property type="project" value="UniProtKB-UniRule"/>
</dbReference>
<dbReference type="Pfam" id="PF15632">
    <property type="entry name" value="ATPgrasp_Ter"/>
    <property type="match status" value="1"/>
</dbReference>
<evidence type="ECO:0000259" key="2">
    <source>
        <dbReference type="PROSITE" id="PS50975"/>
    </source>
</evidence>
<organism evidence="3 4">
    <name type="scientific">Planococcus lenghuensis</name>
    <dbReference type="NCBI Taxonomy" id="2213202"/>
    <lineage>
        <taxon>Bacteria</taxon>
        <taxon>Bacillati</taxon>
        <taxon>Bacillota</taxon>
        <taxon>Bacilli</taxon>
        <taxon>Bacillales</taxon>
        <taxon>Caryophanaceae</taxon>
        <taxon>Planococcus</taxon>
    </lineage>
</organism>
<dbReference type="KEGG" id="pmar:B0X71_11005"/>
<sequence length="347" mass="39563">MRQLRVVVTGIGGPTAQGVLRGLQERQNVYIIGADRRSVTTGNQFCDKVVKIPRYTKPDEYKKAIQDIIAEERIDAIFPCLHEEIDLFREFRDELNAAVALPVCEDFDALMDKEKSYEYLAKRGLDRYIPKYFGYNTAEELREIMSQFFPGEKYVVSKNISGYGAMGFAILTDRQNFLKALKEGKPKVVNIDDFCEIQDDNRKIAMEYMGGMEFSVDVFVYDGKVIVSVPRERTGVSSGIVLDGLVVENKELIQASTEIAECLITEGFINFQFITTDDGYKLTDVNARFCGSQVMSLGAGVNFPYLFLQYKILNEKVTVHPRWNTRMLRFREPLFIYEESHAGTNKA</sequence>
<feature type="domain" description="ATP-grasp" evidence="2">
    <location>
        <begin position="119"/>
        <end position="312"/>
    </location>
</feature>
<dbReference type="SUPFAM" id="SSF56059">
    <property type="entry name" value="Glutathione synthetase ATP-binding domain-like"/>
    <property type="match status" value="1"/>
</dbReference>
<keyword evidence="4" id="KW-1185">Reference proteome</keyword>
<evidence type="ECO:0000256" key="1">
    <source>
        <dbReference type="PROSITE-ProRule" id="PRU00409"/>
    </source>
</evidence>
<dbReference type="InterPro" id="IPR011761">
    <property type="entry name" value="ATP-grasp"/>
</dbReference>
<protein>
    <recommendedName>
        <fullName evidence="2">ATP-grasp domain-containing protein</fullName>
    </recommendedName>
</protein>
<dbReference type="RefSeq" id="WP_077589445.1">
    <property type="nucleotide sequence ID" value="NZ_CP019640.1"/>
</dbReference>
<dbReference type="Pfam" id="PF21360">
    <property type="entry name" value="PylC-like_N"/>
    <property type="match status" value="1"/>
</dbReference>
<evidence type="ECO:0000313" key="3">
    <source>
        <dbReference type="EMBL" id="AQQ53548.1"/>
    </source>
</evidence>
<dbReference type="GO" id="GO:0046872">
    <property type="term" value="F:metal ion binding"/>
    <property type="evidence" value="ECO:0007669"/>
    <property type="project" value="InterPro"/>
</dbReference>
<dbReference type="Proteomes" id="UP000188184">
    <property type="component" value="Chromosome"/>
</dbReference>
<dbReference type="EMBL" id="CP019640">
    <property type="protein sequence ID" value="AQQ53548.1"/>
    <property type="molecule type" value="Genomic_DNA"/>
</dbReference>
<keyword evidence="1" id="KW-0547">Nucleotide-binding</keyword>
<dbReference type="PROSITE" id="PS50975">
    <property type="entry name" value="ATP_GRASP"/>
    <property type="match status" value="1"/>
</dbReference>
<name>A0A1Q2KZC1_9BACL</name>
<proteinExistence type="predicted"/>